<protein>
    <recommendedName>
        <fullName evidence="2">histidine kinase</fullName>
        <ecNumber evidence="2">2.7.13.3</ecNumber>
    </recommendedName>
</protein>
<evidence type="ECO:0000256" key="2">
    <source>
        <dbReference type="ARBA" id="ARBA00012438"/>
    </source>
</evidence>
<evidence type="ECO:0000259" key="10">
    <source>
        <dbReference type="PROSITE" id="PS50109"/>
    </source>
</evidence>
<dbReference type="InterPro" id="IPR003661">
    <property type="entry name" value="HisK_dim/P_dom"/>
</dbReference>
<name>A0A0L6JX20_9FIRM</name>
<dbReference type="Proteomes" id="UP000036923">
    <property type="component" value="Unassembled WGS sequence"/>
</dbReference>
<feature type="domain" description="Histidine kinase" evidence="10">
    <location>
        <begin position="121"/>
        <end position="342"/>
    </location>
</feature>
<dbReference type="InterPro" id="IPR036890">
    <property type="entry name" value="HATPase_C_sf"/>
</dbReference>
<sequence>MLKRFNHINLTNHAYKIIMKLLIIISVPIVFFALFYFLYSNPMHTSNYYIFIQLVIMVILIASLFVMHFKQNSTNKINTTDLDKVAYKGYDPIQQKLLEELTTLNKQLLENDKRKTEFFSNVSHELKTPISIILGAIQLIEAKCPPYINDKRKSSKYHKTIKHNCYRLLRLINNILDITRMDSGFIKLNTVNCNIVYLIEEIVQSIAPYSKQKDLIMEFDTEEEEIFMSVDIDKIERIVLNLLSNAIKFTPAGGKIYVNIKRIENSVLISVKDTGPGIPKKLHSEIFERFKQTNSCLTRENEGSGIGLSLVKFFITLHNGSIKLVSDEGEGSEFIIELPIILNSESQEPAPVKENSSHKIIEAINIEFSDIYF</sequence>
<dbReference type="InterPro" id="IPR004358">
    <property type="entry name" value="Sig_transdc_His_kin-like_C"/>
</dbReference>
<dbReference type="FunFam" id="3.30.565.10:FF:000037">
    <property type="entry name" value="Hybrid sensor histidine kinase/response regulator"/>
    <property type="match status" value="1"/>
</dbReference>
<proteinExistence type="predicted"/>
<evidence type="ECO:0000313" key="12">
    <source>
        <dbReference type="Proteomes" id="UP000036923"/>
    </source>
</evidence>
<keyword evidence="5" id="KW-0547">Nucleotide-binding</keyword>
<dbReference type="Pfam" id="PF00512">
    <property type="entry name" value="HisKA"/>
    <property type="match status" value="1"/>
</dbReference>
<keyword evidence="4" id="KW-0808">Transferase</keyword>
<dbReference type="Gene3D" id="3.30.565.10">
    <property type="entry name" value="Histidine kinase-like ATPase, C-terminal domain"/>
    <property type="match status" value="1"/>
</dbReference>
<dbReference type="GO" id="GO:0005524">
    <property type="term" value="F:ATP binding"/>
    <property type="evidence" value="ECO:0007669"/>
    <property type="project" value="UniProtKB-KW"/>
</dbReference>
<keyword evidence="6 11" id="KW-0418">Kinase</keyword>
<dbReference type="SUPFAM" id="SSF47384">
    <property type="entry name" value="Homodimeric domain of signal transducing histidine kinase"/>
    <property type="match status" value="1"/>
</dbReference>
<dbReference type="InterPro" id="IPR050736">
    <property type="entry name" value="Sensor_HK_Regulatory"/>
</dbReference>
<dbReference type="InterPro" id="IPR005467">
    <property type="entry name" value="His_kinase_dom"/>
</dbReference>
<dbReference type="PANTHER" id="PTHR43711:SF26">
    <property type="entry name" value="SENSOR HISTIDINE KINASE RCSC"/>
    <property type="match status" value="1"/>
</dbReference>
<dbReference type="SMART" id="SM00388">
    <property type="entry name" value="HisKA"/>
    <property type="match status" value="1"/>
</dbReference>
<dbReference type="PROSITE" id="PS50109">
    <property type="entry name" value="HIS_KIN"/>
    <property type="match status" value="1"/>
</dbReference>
<evidence type="ECO:0000256" key="1">
    <source>
        <dbReference type="ARBA" id="ARBA00000085"/>
    </source>
</evidence>
<dbReference type="EC" id="2.7.13.3" evidence="2"/>
<feature type="transmembrane region" description="Helical" evidence="9">
    <location>
        <begin position="46"/>
        <end position="67"/>
    </location>
</feature>
<dbReference type="PRINTS" id="PR00344">
    <property type="entry name" value="BCTRLSENSOR"/>
</dbReference>
<organism evidence="11 12">
    <name type="scientific">Pseudobacteroides cellulosolvens ATCC 35603 = DSM 2933</name>
    <dbReference type="NCBI Taxonomy" id="398512"/>
    <lineage>
        <taxon>Bacteria</taxon>
        <taxon>Bacillati</taxon>
        <taxon>Bacillota</taxon>
        <taxon>Clostridia</taxon>
        <taxon>Eubacteriales</taxon>
        <taxon>Oscillospiraceae</taxon>
        <taxon>Pseudobacteroides</taxon>
    </lineage>
</organism>
<feature type="transmembrane region" description="Helical" evidence="9">
    <location>
        <begin position="21"/>
        <end position="40"/>
    </location>
</feature>
<accession>A0A0L6JX20</accession>
<keyword evidence="7" id="KW-0067">ATP-binding</keyword>
<keyword evidence="9" id="KW-0472">Membrane</keyword>
<dbReference type="SUPFAM" id="SSF55874">
    <property type="entry name" value="ATPase domain of HSP90 chaperone/DNA topoisomerase II/histidine kinase"/>
    <property type="match status" value="1"/>
</dbReference>
<evidence type="ECO:0000256" key="8">
    <source>
        <dbReference type="ARBA" id="ARBA00023012"/>
    </source>
</evidence>
<comment type="catalytic activity">
    <reaction evidence="1">
        <text>ATP + protein L-histidine = ADP + protein N-phospho-L-histidine.</text>
        <dbReference type="EC" id="2.7.13.3"/>
    </reaction>
</comment>
<reference evidence="12" key="1">
    <citation type="submission" date="2015-07" db="EMBL/GenBank/DDBJ databases">
        <title>Near-Complete Genome Sequence of the Cellulolytic Bacterium Bacteroides (Pseudobacteroides) cellulosolvens ATCC 35603.</title>
        <authorList>
            <person name="Dassa B."/>
            <person name="Utturkar S.M."/>
            <person name="Klingeman D.M."/>
            <person name="Hurt R.A."/>
            <person name="Keller M."/>
            <person name="Xu J."/>
            <person name="Reddy Y.H.K."/>
            <person name="Borovok I."/>
            <person name="Grinberg I.R."/>
            <person name="Lamed R."/>
            <person name="Zhivin O."/>
            <person name="Bayer E.A."/>
            <person name="Brown S.D."/>
        </authorList>
    </citation>
    <scope>NUCLEOTIDE SEQUENCE [LARGE SCALE GENOMIC DNA]</scope>
    <source>
        <strain evidence="12">DSM 2933</strain>
    </source>
</reference>
<dbReference type="EMBL" id="LGTC01000001">
    <property type="protein sequence ID" value="KNY30398.1"/>
    <property type="molecule type" value="Genomic_DNA"/>
</dbReference>
<dbReference type="eggNOG" id="COG2205">
    <property type="taxonomic scope" value="Bacteria"/>
</dbReference>
<evidence type="ECO:0000256" key="7">
    <source>
        <dbReference type="ARBA" id="ARBA00022840"/>
    </source>
</evidence>
<dbReference type="STRING" id="398512.Bccel_5678"/>
<keyword evidence="3" id="KW-0597">Phosphoprotein</keyword>
<keyword evidence="12" id="KW-1185">Reference proteome</keyword>
<evidence type="ECO:0000256" key="9">
    <source>
        <dbReference type="SAM" id="Phobius"/>
    </source>
</evidence>
<evidence type="ECO:0000313" key="11">
    <source>
        <dbReference type="EMBL" id="KNY30398.1"/>
    </source>
</evidence>
<comment type="caution">
    <text evidence="11">The sequence shown here is derived from an EMBL/GenBank/DDBJ whole genome shotgun (WGS) entry which is preliminary data.</text>
</comment>
<dbReference type="Gene3D" id="1.10.287.130">
    <property type="match status" value="1"/>
</dbReference>
<dbReference type="AlphaFoldDB" id="A0A0L6JX20"/>
<dbReference type="CDD" id="cd00082">
    <property type="entry name" value="HisKA"/>
    <property type="match status" value="1"/>
</dbReference>
<keyword evidence="8" id="KW-0902">Two-component regulatory system</keyword>
<keyword evidence="9" id="KW-1133">Transmembrane helix</keyword>
<dbReference type="OrthoDB" id="9813394at2"/>
<dbReference type="GO" id="GO:0000155">
    <property type="term" value="F:phosphorelay sensor kinase activity"/>
    <property type="evidence" value="ECO:0007669"/>
    <property type="project" value="InterPro"/>
</dbReference>
<evidence type="ECO:0000256" key="4">
    <source>
        <dbReference type="ARBA" id="ARBA00022679"/>
    </source>
</evidence>
<evidence type="ECO:0000256" key="6">
    <source>
        <dbReference type="ARBA" id="ARBA00022777"/>
    </source>
</evidence>
<dbReference type="FunFam" id="1.10.287.130:FF:000001">
    <property type="entry name" value="Two-component sensor histidine kinase"/>
    <property type="match status" value="1"/>
</dbReference>
<gene>
    <name evidence="11" type="ORF">Bccel_5678</name>
</gene>
<evidence type="ECO:0000256" key="5">
    <source>
        <dbReference type="ARBA" id="ARBA00022741"/>
    </source>
</evidence>
<keyword evidence="9" id="KW-0812">Transmembrane</keyword>
<dbReference type="PANTHER" id="PTHR43711">
    <property type="entry name" value="TWO-COMPONENT HISTIDINE KINASE"/>
    <property type="match status" value="1"/>
</dbReference>
<dbReference type="Pfam" id="PF02518">
    <property type="entry name" value="HATPase_c"/>
    <property type="match status" value="1"/>
</dbReference>
<dbReference type="SMART" id="SM00387">
    <property type="entry name" value="HATPase_c"/>
    <property type="match status" value="1"/>
</dbReference>
<evidence type="ECO:0000256" key="3">
    <source>
        <dbReference type="ARBA" id="ARBA00022553"/>
    </source>
</evidence>
<dbReference type="InterPro" id="IPR036097">
    <property type="entry name" value="HisK_dim/P_sf"/>
</dbReference>
<dbReference type="InterPro" id="IPR003594">
    <property type="entry name" value="HATPase_dom"/>
</dbReference>